<comment type="caution">
    <text evidence="1">The sequence shown here is derived from an EMBL/GenBank/DDBJ whole genome shotgun (WGS) entry which is preliminary data.</text>
</comment>
<gene>
    <name evidence="1" type="ORF">SAMN04488081_1761</name>
</gene>
<name>A0A1H3G3Y1_9BACI</name>
<proteinExistence type="predicted"/>
<organism evidence="1 2">
    <name type="scientific">Salimicrobium album</name>
    <dbReference type="NCBI Taxonomy" id="50717"/>
    <lineage>
        <taxon>Bacteria</taxon>
        <taxon>Bacillati</taxon>
        <taxon>Bacillota</taxon>
        <taxon>Bacilli</taxon>
        <taxon>Bacillales</taxon>
        <taxon>Bacillaceae</taxon>
        <taxon>Salimicrobium</taxon>
    </lineage>
</organism>
<sequence>MGGKTFFKRSAVQSNIVTHIAPARPGSGPPLRDITPVVTSFSQLRVVKGAGSTGADIMKKVAGDYSPLSYLQAAICYHLLNTHPGMESNSVIDESYVEVLRSFDLWPFGDIARSLNPLFFRDSLGHPVVVFFTYHRAARETIVKHVHRFNREGYSLKYGSRTWAVHNRSQLSLKRIK</sequence>
<protein>
    <submittedName>
        <fullName evidence="1">Uncharacterized protein</fullName>
    </submittedName>
</protein>
<evidence type="ECO:0000313" key="2">
    <source>
        <dbReference type="Proteomes" id="UP000198647"/>
    </source>
</evidence>
<dbReference type="Proteomes" id="UP000198647">
    <property type="component" value="Unassembled WGS sequence"/>
</dbReference>
<keyword evidence="2" id="KW-1185">Reference proteome</keyword>
<dbReference type="RefSeq" id="WP_093107220.1">
    <property type="nucleotide sequence ID" value="NZ_FNOS01000004.1"/>
</dbReference>
<dbReference type="EMBL" id="FNOS01000004">
    <property type="protein sequence ID" value="SDX97079.1"/>
    <property type="molecule type" value="Genomic_DNA"/>
</dbReference>
<reference evidence="1 2" key="1">
    <citation type="submission" date="2016-10" db="EMBL/GenBank/DDBJ databases">
        <authorList>
            <person name="Varghese N."/>
            <person name="Submissions S."/>
        </authorList>
    </citation>
    <scope>NUCLEOTIDE SEQUENCE [LARGE SCALE GENOMIC DNA]</scope>
    <source>
        <strain evidence="1 2">DSM 20748</strain>
    </source>
</reference>
<accession>A0A1H3G3Y1</accession>
<evidence type="ECO:0000313" key="1">
    <source>
        <dbReference type="EMBL" id="SDX97079.1"/>
    </source>
</evidence>